<keyword evidence="4" id="KW-1185">Reference proteome</keyword>
<evidence type="ECO:0000313" key="3">
    <source>
        <dbReference type="EMBL" id="ORY02060.1"/>
    </source>
</evidence>
<proteinExistence type="predicted"/>
<name>A0A1Y1YVJ9_9PLEO</name>
<comment type="caution">
    <text evidence="3">The sequence shown here is derived from an EMBL/GenBank/DDBJ whole genome shotgun (WGS) entry which is preliminary data.</text>
</comment>
<accession>A0A1Y1YVJ9</accession>
<feature type="region of interest" description="Disordered" evidence="1">
    <location>
        <begin position="89"/>
        <end position="142"/>
    </location>
</feature>
<dbReference type="Proteomes" id="UP000193144">
    <property type="component" value="Unassembled WGS sequence"/>
</dbReference>
<evidence type="ECO:0000256" key="2">
    <source>
        <dbReference type="SAM" id="Phobius"/>
    </source>
</evidence>
<sequence>MSNARDRYNTRKGSNTDPERAKYSMRVDPQTNRNATRTQTFPVMGTNIIHRLLLLIIIILHHILHLHRLCTPTRLPIQSSMGNLIGTINMSTPRHSSTEPSTRNSTGRNQYRGRTATQGPDFAGNWTEESEPIASKPTKPAPYHSYNLGDEGDLMKDLLIVEFKDSTKSSGGAPGDFEDGFDDGREIGPDIWWLFEFPPYKTRDLQQDKPKGVKNVDTAGGRVVLYSEADWGASEFMKWPGVKFIREATSKDFKAYKTKRAANSSPNKVHIAREDEKAGKHDRQGGNDSKRGKDVSGKEARSAKSRKT</sequence>
<gene>
    <name evidence="3" type="ORF">BCR34DRAFT_605713</name>
</gene>
<feature type="compositionally biased region" description="Polar residues" evidence="1">
    <location>
        <begin position="89"/>
        <end position="109"/>
    </location>
</feature>
<evidence type="ECO:0000256" key="1">
    <source>
        <dbReference type="SAM" id="MobiDB-lite"/>
    </source>
</evidence>
<dbReference type="AlphaFoldDB" id="A0A1Y1YVJ9"/>
<reference evidence="3 4" key="1">
    <citation type="submission" date="2016-07" db="EMBL/GenBank/DDBJ databases">
        <title>Pervasive Adenine N6-methylation of Active Genes in Fungi.</title>
        <authorList>
            <consortium name="DOE Joint Genome Institute"/>
            <person name="Mondo S.J."/>
            <person name="Dannebaum R.O."/>
            <person name="Kuo R.C."/>
            <person name="Labutti K."/>
            <person name="Haridas S."/>
            <person name="Kuo A."/>
            <person name="Salamov A."/>
            <person name="Ahrendt S.R."/>
            <person name="Lipzen A."/>
            <person name="Sullivan W."/>
            <person name="Andreopoulos W.B."/>
            <person name="Clum A."/>
            <person name="Lindquist E."/>
            <person name="Daum C."/>
            <person name="Ramamoorthy G.K."/>
            <person name="Gryganskyi A."/>
            <person name="Culley D."/>
            <person name="Magnuson J.K."/>
            <person name="James T.Y."/>
            <person name="O'Malley M.A."/>
            <person name="Stajich J.E."/>
            <person name="Spatafora J.W."/>
            <person name="Visel A."/>
            <person name="Grigoriev I.V."/>
        </authorList>
    </citation>
    <scope>NUCLEOTIDE SEQUENCE [LARGE SCALE GENOMIC DNA]</scope>
    <source>
        <strain evidence="3 4">CBS 115471</strain>
    </source>
</reference>
<feature type="compositionally biased region" description="Basic and acidic residues" evidence="1">
    <location>
        <begin position="271"/>
        <end position="302"/>
    </location>
</feature>
<dbReference type="EMBL" id="MCFA01000162">
    <property type="protein sequence ID" value="ORY02060.1"/>
    <property type="molecule type" value="Genomic_DNA"/>
</dbReference>
<keyword evidence="2" id="KW-0472">Membrane</keyword>
<feature type="transmembrane region" description="Helical" evidence="2">
    <location>
        <begin position="48"/>
        <end position="66"/>
    </location>
</feature>
<feature type="region of interest" description="Disordered" evidence="1">
    <location>
        <begin position="257"/>
        <end position="308"/>
    </location>
</feature>
<keyword evidence="2" id="KW-0812">Transmembrane</keyword>
<keyword evidence="2" id="KW-1133">Transmembrane helix</keyword>
<organism evidence="3 4">
    <name type="scientific">Clohesyomyces aquaticus</name>
    <dbReference type="NCBI Taxonomy" id="1231657"/>
    <lineage>
        <taxon>Eukaryota</taxon>
        <taxon>Fungi</taxon>
        <taxon>Dikarya</taxon>
        <taxon>Ascomycota</taxon>
        <taxon>Pezizomycotina</taxon>
        <taxon>Dothideomycetes</taxon>
        <taxon>Pleosporomycetidae</taxon>
        <taxon>Pleosporales</taxon>
        <taxon>Lindgomycetaceae</taxon>
        <taxon>Clohesyomyces</taxon>
    </lineage>
</organism>
<feature type="region of interest" description="Disordered" evidence="1">
    <location>
        <begin position="1"/>
        <end position="25"/>
    </location>
</feature>
<evidence type="ECO:0000313" key="4">
    <source>
        <dbReference type="Proteomes" id="UP000193144"/>
    </source>
</evidence>
<protein>
    <submittedName>
        <fullName evidence="3">Uncharacterized protein</fullName>
    </submittedName>
</protein>